<gene>
    <name evidence="2" type="ORF">AKJ37_00530</name>
</gene>
<feature type="transmembrane region" description="Helical" evidence="1">
    <location>
        <begin position="29"/>
        <end position="47"/>
    </location>
</feature>
<feature type="transmembrane region" description="Helical" evidence="1">
    <location>
        <begin position="80"/>
        <end position="102"/>
    </location>
</feature>
<evidence type="ECO:0008006" key="4">
    <source>
        <dbReference type="Google" id="ProtNLM"/>
    </source>
</evidence>
<evidence type="ECO:0000256" key="1">
    <source>
        <dbReference type="SAM" id="Phobius"/>
    </source>
</evidence>
<organism evidence="2 3">
    <name type="scientific">candidate division MSBL1 archaeon SCGC-AAA259I09</name>
    <dbReference type="NCBI Taxonomy" id="1698267"/>
    <lineage>
        <taxon>Archaea</taxon>
        <taxon>Methanobacteriati</taxon>
        <taxon>Methanobacteriota</taxon>
        <taxon>candidate division MSBL1</taxon>
    </lineage>
</organism>
<accession>A0A133UVT2</accession>
<feature type="transmembrane region" description="Helical" evidence="1">
    <location>
        <begin position="139"/>
        <end position="158"/>
    </location>
</feature>
<evidence type="ECO:0000313" key="2">
    <source>
        <dbReference type="EMBL" id="KXA98308.1"/>
    </source>
</evidence>
<dbReference type="Proteomes" id="UP000070463">
    <property type="component" value="Unassembled WGS sequence"/>
</dbReference>
<feature type="transmembrane region" description="Helical" evidence="1">
    <location>
        <begin position="165"/>
        <end position="184"/>
    </location>
</feature>
<keyword evidence="1" id="KW-0812">Transmembrane</keyword>
<protein>
    <recommendedName>
        <fullName evidence="4">DUF4203 domain-containing protein</fullName>
    </recommendedName>
</protein>
<comment type="caution">
    <text evidence="2">The sequence shown here is derived from an EMBL/GenBank/DDBJ whole genome shotgun (WGS) entry which is preliminary data.</text>
</comment>
<sequence length="207" mass="22327">MVYEMSFLEIAEQLYGIGLSGLLSNLHEIILAFPIIFLALGALYCFFGREIFDIVNFLIGGFIALGFAVSLSGFSGIGMILISVVAFIIGGLIGFFVPYLFVAIVGFSIGLGLLVGFSPLLGLIAGIILAVAAVLLFRFFLPVLTALLGGSLAAYAIFDWTGSEPVSLVVGVVLAVTGAVYQYTQLEPHERERRESKRPEDRTSERY</sequence>
<proteinExistence type="predicted"/>
<reference evidence="2 3" key="1">
    <citation type="journal article" date="2016" name="Sci. Rep.">
        <title>Metabolic traits of an uncultured archaeal lineage -MSBL1- from brine pools of the Red Sea.</title>
        <authorList>
            <person name="Mwirichia R."/>
            <person name="Alam I."/>
            <person name="Rashid M."/>
            <person name="Vinu M."/>
            <person name="Ba-Alawi W."/>
            <person name="Anthony Kamau A."/>
            <person name="Kamanda Ngugi D."/>
            <person name="Goker M."/>
            <person name="Klenk H.P."/>
            <person name="Bajic V."/>
            <person name="Stingl U."/>
        </authorList>
    </citation>
    <scope>NUCLEOTIDE SEQUENCE [LARGE SCALE GENOMIC DNA]</scope>
    <source>
        <strain evidence="2">SCGC-AAA259I09</strain>
    </source>
</reference>
<keyword evidence="3" id="KW-1185">Reference proteome</keyword>
<evidence type="ECO:0000313" key="3">
    <source>
        <dbReference type="Proteomes" id="UP000070463"/>
    </source>
</evidence>
<dbReference type="AlphaFoldDB" id="A0A133UVT2"/>
<name>A0A133UVT2_9EURY</name>
<keyword evidence="1" id="KW-1133">Transmembrane helix</keyword>
<feature type="transmembrane region" description="Helical" evidence="1">
    <location>
        <begin position="109"/>
        <end position="133"/>
    </location>
</feature>
<feature type="transmembrane region" description="Helical" evidence="1">
    <location>
        <begin position="54"/>
        <end position="74"/>
    </location>
</feature>
<dbReference type="EMBL" id="LHXR01000003">
    <property type="protein sequence ID" value="KXA98308.1"/>
    <property type="molecule type" value="Genomic_DNA"/>
</dbReference>
<keyword evidence="1" id="KW-0472">Membrane</keyword>